<dbReference type="AlphaFoldDB" id="A0A511ATM9"/>
<dbReference type="Pfam" id="PF06335">
    <property type="entry name" value="DUF1054"/>
    <property type="match status" value="1"/>
</dbReference>
<dbReference type="Proteomes" id="UP000321662">
    <property type="component" value="Unassembled WGS sequence"/>
</dbReference>
<dbReference type="EMBL" id="BJUY01000013">
    <property type="protein sequence ID" value="GEK91545.1"/>
    <property type="molecule type" value="Genomic_DNA"/>
</dbReference>
<dbReference type="OrthoDB" id="9812818at2"/>
<reference evidence="1 2" key="1">
    <citation type="submission" date="2019-07" db="EMBL/GenBank/DDBJ databases">
        <title>Whole genome shotgun sequence of Alkalibacterium kapii NBRC 103247.</title>
        <authorList>
            <person name="Hosoyama A."/>
            <person name="Uohara A."/>
            <person name="Ohji S."/>
            <person name="Ichikawa N."/>
        </authorList>
    </citation>
    <scope>NUCLEOTIDE SEQUENCE [LARGE SCALE GENOMIC DNA]</scope>
    <source>
        <strain evidence="1 2">NBRC 103247</strain>
    </source>
</reference>
<gene>
    <name evidence="1" type="ORF">AKA01nite_11670</name>
</gene>
<evidence type="ECO:0000313" key="2">
    <source>
        <dbReference type="Proteomes" id="UP000321662"/>
    </source>
</evidence>
<dbReference type="InterPro" id="IPR009403">
    <property type="entry name" value="UPF0637"/>
</dbReference>
<evidence type="ECO:0000313" key="1">
    <source>
        <dbReference type="EMBL" id="GEK91545.1"/>
    </source>
</evidence>
<dbReference type="InterPro" id="IPR053707">
    <property type="entry name" value="UPF0637_domain_sf"/>
</dbReference>
<keyword evidence="2" id="KW-1185">Reference proteome</keyword>
<proteinExistence type="predicted"/>
<protein>
    <submittedName>
        <fullName evidence="1">UPF0637 protein</fullName>
    </submittedName>
</protein>
<name>A0A511ATM9_9LACT</name>
<organism evidence="1 2">
    <name type="scientific">Alkalibacterium kapii</name>
    <dbReference type="NCBI Taxonomy" id="426704"/>
    <lineage>
        <taxon>Bacteria</taxon>
        <taxon>Bacillati</taxon>
        <taxon>Bacillota</taxon>
        <taxon>Bacilli</taxon>
        <taxon>Lactobacillales</taxon>
        <taxon>Carnobacteriaceae</taxon>
        <taxon>Alkalibacterium</taxon>
    </lineage>
</organism>
<accession>A0A511ATM9</accession>
<dbReference type="SUPFAM" id="SSF142913">
    <property type="entry name" value="YktB/PF0168-like"/>
    <property type="match status" value="1"/>
</dbReference>
<comment type="caution">
    <text evidence="1">The sequence shown here is derived from an EMBL/GenBank/DDBJ whole genome shotgun (WGS) entry which is preliminary data.</text>
</comment>
<dbReference type="Gene3D" id="3.30.930.20">
    <property type="entry name" value="Protein of unknown function DUF1054"/>
    <property type="match status" value="1"/>
</dbReference>
<dbReference type="RefSeq" id="WP_146924373.1">
    <property type="nucleotide sequence ID" value="NZ_BJUY01000013.1"/>
</dbReference>
<sequence>MKVCFDYKDFEIFDIEDLEGRMKAIRENIQPVFQYFGDTLLESINDYTGYAGSFHIAKHRRRTVNPPGSTWSAFGGNKRGYKKYPHIQIGINEKYIFMFLAIIDNPRHEKTMARYLLDNPSLWSGLSEEYHVSRDHTKIALIKADDYSISTTLQHVNAVKKGEFMIGRIMTPDSEHLQTCESQESFFKETLVTLLPAYKALLELYHKEENR</sequence>